<keyword evidence="5" id="KW-0762">Sugar transport</keyword>
<dbReference type="GO" id="GO:0009401">
    <property type="term" value="P:phosphoenolpyruvate-dependent sugar phosphotransferase system"/>
    <property type="evidence" value="ECO:0007669"/>
    <property type="project" value="UniProtKB-KW"/>
</dbReference>
<evidence type="ECO:0000256" key="9">
    <source>
        <dbReference type="ARBA" id="ARBA00023136"/>
    </source>
</evidence>
<comment type="subunit">
    <text evidence="2">Homodimer.</text>
</comment>
<evidence type="ECO:0000313" key="16">
    <source>
        <dbReference type="Proteomes" id="UP000030539"/>
    </source>
</evidence>
<sequence>MGGRRGAILGAFAHGILITFLPVFLLPVLGNLGFSNTTFSDADFGVVGIILGNMANYWDKNIITVVIVSLFIALVAYNYLKKEKANN</sequence>
<dbReference type="EMBL" id="JPXX01000012">
    <property type="protein sequence ID" value="KGQ37797.1"/>
    <property type="molecule type" value="Genomic_DNA"/>
</dbReference>
<reference evidence="15 16" key="1">
    <citation type="submission" date="2014-08" db="EMBL/GenBank/DDBJ databases">
        <title>Chaperone-usher fimbriae in a diverse selection of Gallibacterium genomes.</title>
        <authorList>
            <person name="Kudirkiene E."/>
            <person name="Bager R.J."/>
            <person name="Johnson T.J."/>
            <person name="Bojesen A.M."/>
        </authorList>
    </citation>
    <scope>NUCLEOTIDE SEQUENCE [LARGE SCALE GENOMIC DNA]</scope>
    <source>
        <strain evidence="15 16">CCM5974</strain>
    </source>
</reference>
<comment type="caution">
    <text evidence="15">The sequence shown here is derived from an EMBL/GenBank/DDBJ whole genome shotgun (WGS) entry which is preliminary data.</text>
</comment>
<comment type="similarity">
    <text evidence="11">Belongs to the UlaA family.</text>
</comment>
<dbReference type="STRING" id="155515.JP36_04555"/>
<keyword evidence="8 14" id="KW-1133">Transmembrane helix</keyword>
<keyword evidence="6" id="KW-0598">Phosphotransferase system</keyword>
<accession>A0A0A2Y3U2</accession>
<proteinExistence type="inferred from homology"/>
<dbReference type="Proteomes" id="UP000030539">
    <property type="component" value="Unassembled WGS sequence"/>
</dbReference>
<evidence type="ECO:0000256" key="12">
    <source>
        <dbReference type="ARBA" id="ARBA00039702"/>
    </source>
</evidence>
<evidence type="ECO:0000256" key="13">
    <source>
        <dbReference type="ARBA" id="ARBA00042859"/>
    </source>
</evidence>
<dbReference type="InterPro" id="IPR051562">
    <property type="entry name" value="Ascorbate-PTS_EIIC"/>
</dbReference>
<dbReference type="InterPro" id="IPR004703">
    <property type="entry name" value="PTS_sugar-sp_permease"/>
</dbReference>
<dbReference type="eggNOG" id="COG3037">
    <property type="taxonomic scope" value="Bacteria"/>
</dbReference>
<evidence type="ECO:0000256" key="10">
    <source>
        <dbReference type="ARBA" id="ARBA00037387"/>
    </source>
</evidence>
<dbReference type="PANTHER" id="PTHR33843">
    <property type="entry name" value="ASCORBATE-SPECIFIC PTS SYSTEM EIIC COMPONENT"/>
    <property type="match status" value="1"/>
</dbReference>
<dbReference type="AlphaFoldDB" id="A0A0A2Y3U2"/>
<keyword evidence="9 14" id="KW-0472">Membrane</keyword>
<evidence type="ECO:0000256" key="11">
    <source>
        <dbReference type="ARBA" id="ARBA00038218"/>
    </source>
</evidence>
<feature type="transmembrane region" description="Helical" evidence="14">
    <location>
        <begin position="7"/>
        <end position="29"/>
    </location>
</feature>
<evidence type="ECO:0000256" key="2">
    <source>
        <dbReference type="ARBA" id="ARBA00011738"/>
    </source>
</evidence>
<name>A0A0A2Y3U2_9PAST</name>
<comment type="function">
    <text evidence="10">The phosphoenolpyruvate-dependent sugar phosphotransferase system (sugar PTS), a major carbohydrate active transport system, catalyzes the phosphorylation of incoming sugar substrates concomitantly with their translocation across the cell membrane. The enzyme II UlaABC PTS system is involved in ascorbate transport.</text>
</comment>
<evidence type="ECO:0000256" key="7">
    <source>
        <dbReference type="ARBA" id="ARBA00022692"/>
    </source>
</evidence>
<dbReference type="PANTHER" id="PTHR33843:SF4">
    <property type="entry name" value="ASCORBATE-SPECIFIC PTS SYSTEM EIIC COMPONENT"/>
    <property type="match status" value="1"/>
</dbReference>
<comment type="subcellular location">
    <subcellularLocation>
        <location evidence="1">Cell membrane</location>
        <topology evidence="1">Multi-pass membrane protein</topology>
    </subcellularLocation>
</comment>
<feature type="transmembrane region" description="Helical" evidence="14">
    <location>
        <begin position="62"/>
        <end position="80"/>
    </location>
</feature>
<protein>
    <recommendedName>
        <fullName evidence="12">Ascorbate-specific PTS system EIIC component</fullName>
    </recommendedName>
    <alternativeName>
        <fullName evidence="13">Ascorbate-specific permease IIC component UlaA</fullName>
    </alternativeName>
</protein>
<dbReference type="GO" id="GO:0005886">
    <property type="term" value="C:plasma membrane"/>
    <property type="evidence" value="ECO:0007669"/>
    <property type="project" value="UniProtKB-SubCell"/>
</dbReference>
<dbReference type="Pfam" id="PF03611">
    <property type="entry name" value="EIIC-GAT"/>
    <property type="match status" value="1"/>
</dbReference>
<keyword evidence="4" id="KW-1003">Cell membrane</keyword>
<evidence type="ECO:0000313" key="15">
    <source>
        <dbReference type="EMBL" id="KGQ37797.1"/>
    </source>
</evidence>
<evidence type="ECO:0000256" key="8">
    <source>
        <dbReference type="ARBA" id="ARBA00022989"/>
    </source>
</evidence>
<evidence type="ECO:0000256" key="14">
    <source>
        <dbReference type="SAM" id="Phobius"/>
    </source>
</evidence>
<keyword evidence="3" id="KW-0813">Transport</keyword>
<evidence type="ECO:0000256" key="1">
    <source>
        <dbReference type="ARBA" id="ARBA00004651"/>
    </source>
</evidence>
<evidence type="ECO:0000256" key="4">
    <source>
        <dbReference type="ARBA" id="ARBA00022475"/>
    </source>
</evidence>
<evidence type="ECO:0000256" key="3">
    <source>
        <dbReference type="ARBA" id="ARBA00022448"/>
    </source>
</evidence>
<keyword evidence="7 14" id="KW-0812">Transmembrane</keyword>
<organism evidence="15 16">
    <name type="scientific">Gallibacterium genomosp. 1</name>
    <dbReference type="NCBI Taxonomy" id="155515"/>
    <lineage>
        <taxon>Bacteria</taxon>
        <taxon>Pseudomonadati</taxon>
        <taxon>Pseudomonadota</taxon>
        <taxon>Gammaproteobacteria</taxon>
        <taxon>Pasteurellales</taxon>
        <taxon>Pasteurellaceae</taxon>
        <taxon>Gallibacterium</taxon>
    </lineage>
</organism>
<evidence type="ECO:0000256" key="5">
    <source>
        <dbReference type="ARBA" id="ARBA00022597"/>
    </source>
</evidence>
<gene>
    <name evidence="15" type="ORF">JP36_04555</name>
</gene>
<evidence type="ECO:0000256" key="6">
    <source>
        <dbReference type="ARBA" id="ARBA00022683"/>
    </source>
</evidence>